<organism evidence="2 3">
    <name type="scientific">Trematosphaeria pertusa</name>
    <dbReference type="NCBI Taxonomy" id="390896"/>
    <lineage>
        <taxon>Eukaryota</taxon>
        <taxon>Fungi</taxon>
        <taxon>Dikarya</taxon>
        <taxon>Ascomycota</taxon>
        <taxon>Pezizomycotina</taxon>
        <taxon>Dothideomycetes</taxon>
        <taxon>Pleosporomycetidae</taxon>
        <taxon>Pleosporales</taxon>
        <taxon>Massarineae</taxon>
        <taxon>Trematosphaeriaceae</taxon>
        <taxon>Trematosphaeria</taxon>
    </lineage>
</organism>
<dbReference type="GeneID" id="54582965"/>
<feature type="domain" description="Aminoglycoside phosphotransferase" evidence="1">
    <location>
        <begin position="67"/>
        <end position="318"/>
    </location>
</feature>
<evidence type="ECO:0000313" key="2">
    <source>
        <dbReference type="EMBL" id="KAF2245355.1"/>
    </source>
</evidence>
<sequence>MTAYDEIAEAEANEECRAWLLKVLGAKEEIVAFVSSRRPGCPKGEFDGYLTGSFNFCISVCFDDGGPKAIIRFPKPGHTLTARREEKVKSEVQVLAYLRERTKLPVPRVTSWGLTDESPRNFGPFIIMDRIDGTSLATLLKQPVQSEEDDVILRDDIDDAKLDYVYEQLAEITIELSRLDFDAIGAIAKNSDTNKWLATGRPFTYNMNEMAVTVSNYPVDAFPAAPFRTTREYLEYQSDENLTHLRVQRNLASGPENAKRRYIARHRFRQLIPKYCIDNNGPFKLFCDDLQPLNMLANPETLKIHGILDWEFTHAMPAQFSYDPPWWLILKGPDMWLENYSIEEFLARYEPRLEQFLRALERVEARSPPTEPKLSTQMRESWESGRFWFDYGIRKSMDVDDIYWGALYREGDDVLNEEQQREMEEFVEKKMKDVKAYDEECKKRGL</sequence>
<dbReference type="AlphaFoldDB" id="A0A6A6I4A1"/>
<dbReference type="EMBL" id="ML987200">
    <property type="protein sequence ID" value="KAF2245355.1"/>
    <property type="molecule type" value="Genomic_DNA"/>
</dbReference>
<gene>
    <name evidence="2" type="ORF">BU26DRAFT_521827</name>
</gene>
<dbReference type="Pfam" id="PF01636">
    <property type="entry name" value="APH"/>
    <property type="match status" value="1"/>
</dbReference>
<dbReference type="InterPro" id="IPR051678">
    <property type="entry name" value="AGP_Transferase"/>
</dbReference>
<evidence type="ECO:0000259" key="1">
    <source>
        <dbReference type="Pfam" id="PF01636"/>
    </source>
</evidence>
<keyword evidence="3" id="KW-1185">Reference proteome</keyword>
<protein>
    <submittedName>
        <fullName evidence="2">Phosphotransferase enzyme family protein-like protein</fullName>
    </submittedName>
</protein>
<dbReference type="PANTHER" id="PTHR21310:SF37">
    <property type="entry name" value="AMINOGLYCOSIDE PHOSPHOTRANSFERASE DOMAIN-CONTAINING PROTEIN"/>
    <property type="match status" value="1"/>
</dbReference>
<name>A0A6A6I4A1_9PLEO</name>
<proteinExistence type="predicted"/>
<dbReference type="RefSeq" id="XP_033680359.1">
    <property type="nucleotide sequence ID" value="XM_033829635.1"/>
</dbReference>
<accession>A0A6A6I4A1</accession>
<dbReference type="InterPro" id="IPR002575">
    <property type="entry name" value="Aminoglycoside_PTrfase"/>
</dbReference>
<dbReference type="SUPFAM" id="SSF56112">
    <property type="entry name" value="Protein kinase-like (PK-like)"/>
    <property type="match status" value="1"/>
</dbReference>
<dbReference type="PANTHER" id="PTHR21310">
    <property type="entry name" value="AMINOGLYCOSIDE PHOSPHOTRANSFERASE-RELATED-RELATED"/>
    <property type="match status" value="1"/>
</dbReference>
<dbReference type="OrthoDB" id="5412996at2759"/>
<dbReference type="Proteomes" id="UP000800094">
    <property type="component" value="Unassembled WGS sequence"/>
</dbReference>
<reference evidence="2" key="1">
    <citation type="journal article" date="2020" name="Stud. Mycol.">
        <title>101 Dothideomycetes genomes: a test case for predicting lifestyles and emergence of pathogens.</title>
        <authorList>
            <person name="Haridas S."/>
            <person name="Albert R."/>
            <person name="Binder M."/>
            <person name="Bloem J."/>
            <person name="Labutti K."/>
            <person name="Salamov A."/>
            <person name="Andreopoulos B."/>
            <person name="Baker S."/>
            <person name="Barry K."/>
            <person name="Bills G."/>
            <person name="Bluhm B."/>
            <person name="Cannon C."/>
            <person name="Castanera R."/>
            <person name="Culley D."/>
            <person name="Daum C."/>
            <person name="Ezra D."/>
            <person name="Gonzalez J."/>
            <person name="Henrissat B."/>
            <person name="Kuo A."/>
            <person name="Liang C."/>
            <person name="Lipzen A."/>
            <person name="Lutzoni F."/>
            <person name="Magnuson J."/>
            <person name="Mondo S."/>
            <person name="Nolan M."/>
            <person name="Ohm R."/>
            <person name="Pangilinan J."/>
            <person name="Park H.-J."/>
            <person name="Ramirez L."/>
            <person name="Alfaro M."/>
            <person name="Sun H."/>
            <person name="Tritt A."/>
            <person name="Yoshinaga Y."/>
            <person name="Zwiers L.-H."/>
            <person name="Turgeon B."/>
            <person name="Goodwin S."/>
            <person name="Spatafora J."/>
            <person name="Crous P."/>
            <person name="Grigoriev I."/>
        </authorList>
    </citation>
    <scope>NUCLEOTIDE SEQUENCE</scope>
    <source>
        <strain evidence="2">CBS 122368</strain>
    </source>
</reference>
<dbReference type="Gene3D" id="3.30.200.20">
    <property type="entry name" value="Phosphorylase Kinase, domain 1"/>
    <property type="match status" value="1"/>
</dbReference>
<dbReference type="GO" id="GO:0016740">
    <property type="term" value="F:transferase activity"/>
    <property type="evidence" value="ECO:0007669"/>
    <property type="project" value="UniProtKB-KW"/>
</dbReference>
<evidence type="ECO:0000313" key="3">
    <source>
        <dbReference type="Proteomes" id="UP000800094"/>
    </source>
</evidence>
<dbReference type="InterPro" id="IPR011009">
    <property type="entry name" value="Kinase-like_dom_sf"/>
</dbReference>
<keyword evidence="2" id="KW-0808">Transferase</keyword>